<organism evidence="1 2">
    <name type="scientific">Scyliorhinus torazame</name>
    <name type="common">Cloudy catshark</name>
    <name type="synonym">Catulus torazame</name>
    <dbReference type="NCBI Taxonomy" id="75743"/>
    <lineage>
        <taxon>Eukaryota</taxon>
        <taxon>Metazoa</taxon>
        <taxon>Chordata</taxon>
        <taxon>Craniata</taxon>
        <taxon>Vertebrata</taxon>
        <taxon>Chondrichthyes</taxon>
        <taxon>Elasmobranchii</taxon>
        <taxon>Galeomorphii</taxon>
        <taxon>Galeoidea</taxon>
        <taxon>Carcharhiniformes</taxon>
        <taxon>Scyliorhinidae</taxon>
        <taxon>Scyliorhinus</taxon>
    </lineage>
</organism>
<dbReference type="EMBL" id="BFAA01000089">
    <property type="protein sequence ID" value="GCB65751.1"/>
    <property type="molecule type" value="Genomic_DNA"/>
</dbReference>
<evidence type="ECO:0000313" key="1">
    <source>
        <dbReference type="EMBL" id="GCB65751.1"/>
    </source>
</evidence>
<protein>
    <recommendedName>
        <fullName evidence="3">G-protein coupled receptors family 1 profile domain-containing protein</fullName>
    </recommendedName>
</protein>
<dbReference type="Proteomes" id="UP000288216">
    <property type="component" value="Unassembled WGS sequence"/>
</dbReference>
<accession>A0A401NY00</accession>
<name>A0A401NY00_SCYTO</name>
<evidence type="ECO:0008006" key="3">
    <source>
        <dbReference type="Google" id="ProtNLM"/>
    </source>
</evidence>
<evidence type="ECO:0000313" key="2">
    <source>
        <dbReference type="Proteomes" id="UP000288216"/>
    </source>
</evidence>
<proteinExistence type="predicted"/>
<sequence length="90" mass="9733">MQLQRMGKPVILLIKEIYYPILAAAGVPGNLVTIVILCRGKCGLSNCISAIMLAMATADLQTLPRANANVRLHTKMQNMSGRRPRGSSNP</sequence>
<reference evidence="1 2" key="1">
    <citation type="journal article" date="2018" name="Nat. Ecol. Evol.">
        <title>Shark genomes provide insights into elasmobranch evolution and the origin of vertebrates.</title>
        <authorList>
            <person name="Hara Y"/>
            <person name="Yamaguchi K"/>
            <person name="Onimaru K"/>
            <person name="Kadota M"/>
            <person name="Koyanagi M"/>
            <person name="Keeley SD"/>
            <person name="Tatsumi K"/>
            <person name="Tanaka K"/>
            <person name="Motone F"/>
            <person name="Kageyama Y"/>
            <person name="Nozu R"/>
            <person name="Adachi N"/>
            <person name="Nishimura O"/>
            <person name="Nakagawa R"/>
            <person name="Tanegashima C"/>
            <person name="Kiyatake I"/>
            <person name="Matsumoto R"/>
            <person name="Murakumo K"/>
            <person name="Nishida K"/>
            <person name="Terakita A"/>
            <person name="Kuratani S"/>
            <person name="Sato K"/>
            <person name="Hyodo S Kuraku.S."/>
        </authorList>
    </citation>
    <scope>NUCLEOTIDE SEQUENCE [LARGE SCALE GENOMIC DNA]</scope>
</reference>
<gene>
    <name evidence="1" type="ORF">scyTo_0000461</name>
</gene>
<comment type="caution">
    <text evidence="1">The sequence shown here is derived from an EMBL/GenBank/DDBJ whole genome shotgun (WGS) entry which is preliminary data.</text>
</comment>
<dbReference type="AlphaFoldDB" id="A0A401NY00"/>
<keyword evidence="2" id="KW-1185">Reference proteome</keyword>